<keyword evidence="3" id="KW-1185">Reference proteome</keyword>
<protein>
    <submittedName>
        <fullName evidence="2">Uncharacterized protein</fullName>
    </submittedName>
</protein>
<accession>A0ABV4XI60</accession>
<evidence type="ECO:0000313" key="2">
    <source>
        <dbReference type="EMBL" id="MFB2891388.1"/>
    </source>
</evidence>
<dbReference type="EMBL" id="JBHFNR010000005">
    <property type="protein sequence ID" value="MFB2891388.1"/>
    <property type="molecule type" value="Genomic_DNA"/>
</dbReference>
<proteinExistence type="predicted"/>
<gene>
    <name evidence="2" type="ORF">ACE1CI_00425</name>
</gene>
<evidence type="ECO:0000313" key="3">
    <source>
        <dbReference type="Proteomes" id="UP001576784"/>
    </source>
</evidence>
<evidence type="ECO:0000256" key="1">
    <source>
        <dbReference type="SAM" id="Phobius"/>
    </source>
</evidence>
<dbReference type="Proteomes" id="UP001576784">
    <property type="component" value="Unassembled WGS sequence"/>
</dbReference>
<sequence length="75" mass="8954">MYILHQLNLQHLFSTDIIYWFIVLAIFLNWVTELTANILKQINRIRKEVDKLTKVNDKTRASIGTEEDENKQNHN</sequence>
<keyword evidence="1" id="KW-1133">Transmembrane helix</keyword>
<name>A0ABV4XI60_9CYAN</name>
<keyword evidence="1" id="KW-0812">Transmembrane</keyword>
<feature type="transmembrane region" description="Helical" evidence="1">
    <location>
        <begin position="17"/>
        <end position="39"/>
    </location>
</feature>
<dbReference type="RefSeq" id="WP_413261065.1">
    <property type="nucleotide sequence ID" value="NZ_JBHFNR010000005.1"/>
</dbReference>
<reference evidence="2 3" key="1">
    <citation type="submission" date="2024-09" db="EMBL/GenBank/DDBJ databases">
        <title>Floridaenema gen nov. (Aerosakkonemataceae, Aerosakkonematales ord. nov., Cyanobacteria) from benthic tropical and subtropical fresh waters, with the description of four new species.</title>
        <authorList>
            <person name="Moretto J.A."/>
            <person name="Berthold D.E."/>
            <person name="Lefler F.W."/>
            <person name="Huang I.-S."/>
            <person name="Laughinghouse H. IV."/>
        </authorList>
    </citation>
    <scope>NUCLEOTIDE SEQUENCE [LARGE SCALE GENOMIC DNA]</scope>
    <source>
        <strain evidence="2 3">BLCC-F50</strain>
    </source>
</reference>
<comment type="caution">
    <text evidence="2">The sequence shown here is derived from an EMBL/GenBank/DDBJ whole genome shotgun (WGS) entry which is preliminary data.</text>
</comment>
<keyword evidence="1" id="KW-0472">Membrane</keyword>
<organism evidence="2 3">
    <name type="scientific">Floridaenema flaviceps BLCC-F50</name>
    <dbReference type="NCBI Taxonomy" id="3153642"/>
    <lineage>
        <taxon>Bacteria</taxon>
        <taxon>Bacillati</taxon>
        <taxon>Cyanobacteriota</taxon>
        <taxon>Cyanophyceae</taxon>
        <taxon>Oscillatoriophycideae</taxon>
        <taxon>Aerosakkonematales</taxon>
        <taxon>Aerosakkonemataceae</taxon>
        <taxon>Floridanema</taxon>
        <taxon>Floridanema flaviceps</taxon>
    </lineage>
</organism>